<evidence type="ECO:0000259" key="2">
    <source>
        <dbReference type="Pfam" id="PF00188"/>
    </source>
</evidence>
<dbReference type="InterPro" id="IPR035940">
    <property type="entry name" value="CAP_sf"/>
</dbReference>
<reference evidence="4 5" key="1">
    <citation type="submission" date="2020-04" db="EMBL/GenBank/DDBJ databases">
        <authorList>
            <person name="Basu S."/>
            <person name="Maruthanayagam V."/>
            <person name="Chakraborty S."/>
            <person name="Pramanik A."/>
            <person name="Mukherjee J."/>
            <person name="Brink B."/>
        </authorList>
    </citation>
    <scope>NUCLEOTIDE SEQUENCE [LARGE SCALE GENOMIC DNA]</scope>
    <source>
        <strain evidence="4 5">AP17</strain>
    </source>
</reference>
<evidence type="ECO:0000256" key="1">
    <source>
        <dbReference type="SAM" id="MobiDB-lite"/>
    </source>
</evidence>
<dbReference type="InterPro" id="IPR014044">
    <property type="entry name" value="CAP_dom"/>
</dbReference>
<dbReference type="SUPFAM" id="SSF55797">
    <property type="entry name" value="PR-1-like"/>
    <property type="match status" value="1"/>
</dbReference>
<sequence length="392" mass="43560">MAIDIYAPSEFDNLEPEEVKLFDLVNEYRAENGLPAIRLSKALTLVANRHVLDLAENIGRVTHDWSDASFSNNPNVMWNAPQRFNTDYPGLGYENVMGYPGFNGPDMTAEVALDGWKNSTEGHRQVILNQPGPNGDWSQRNWNALGVGIYEGYAVLWFGEEGDPTGEPTRDPIAPPVTSLKPEQPVPPPLPLPPSEPVNVTPPIEQPVPPPPPPPPPIPGVTPPTEQPVPAIPEVTPPRSEITTIPLQGIYRFFDTLTGTHFYTASPKERDNIRNSLPQYNYEGSSFSTPAVPTSETAPIHRFFNTQTGTHFFTISEQEMNQVRSTLPQYNYEGVAYQAYPESGLGTTPLYRFFNAVTGTHFYTPSAEERDVVMESLPNYNYEGVAYHVFAM</sequence>
<proteinExistence type="predicted"/>
<dbReference type="Proteomes" id="UP000500857">
    <property type="component" value="Chromosome"/>
</dbReference>
<protein>
    <submittedName>
        <fullName evidence="4">CAP domain-containing protein</fullName>
    </submittedName>
</protein>
<keyword evidence="5" id="KW-1185">Reference proteome</keyword>
<dbReference type="EMBL" id="CP051167">
    <property type="protein sequence ID" value="QIZ70276.1"/>
    <property type="molecule type" value="Genomic_DNA"/>
</dbReference>
<gene>
    <name evidence="4" type="ORF">HCG48_06550</name>
</gene>
<evidence type="ECO:0000259" key="3">
    <source>
        <dbReference type="Pfam" id="PF18885"/>
    </source>
</evidence>
<feature type="compositionally biased region" description="Pro residues" evidence="1">
    <location>
        <begin position="204"/>
        <end position="231"/>
    </location>
</feature>
<dbReference type="Gene3D" id="3.40.33.10">
    <property type="entry name" value="CAP"/>
    <property type="match status" value="1"/>
</dbReference>
<evidence type="ECO:0000313" key="5">
    <source>
        <dbReference type="Proteomes" id="UP000500857"/>
    </source>
</evidence>
<accession>A0A6H1TVN8</accession>
<feature type="domain" description="DUF5648" evidence="3">
    <location>
        <begin position="250"/>
        <end position="389"/>
    </location>
</feature>
<dbReference type="KEGG" id="oxy:HCG48_06550"/>
<dbReference type="CDD" id="cd05379">
    <property type="entry name" value="CAP_bacterial"/>
    <property type="match status" value="1"/>
</dbReference>
<name>A0A6H1TVN8_9CYAN</name>
<dbReference type="RefSeq" id="WP_168568431.1">
    <property type="nucleotide sequence ID" value="NZ_CP051167.1"/>
</dbReference>
<dbReference type="InterPro" id="IPR043708">
    <property type="entry name" value="DUF5648"/>
</dbReference>
<dbReference type="Pfam" id="PF00188">
    <property type="entry name" value="CAP"/>
    <property type="match status" value="1"/>
</dbReference>
<feature type="domain" description="SCP" evidence="2">
    <location>
        <begin position="22"/>
        <end position="129"/>
    </location>
</feature>
<dbReference type="Pfam" id="PF18885">
    <property type="entry name" value="DUF5648"/>
    <property type="match status" value="1"/>
</dbReference>
<feature type="compositionally biased region" description="Pro residues" evidence="1">
    <location>
        <begin position="184"/>
        <end position="196"/>
    </location>
</feature>
<dbReference type="AlphaFoldDB" id="A0A6H1TVN8"/>
<organism evidence="4 5">
    <name type="scientific">Oxynema aestuarii AP17</name>
    <dbReference type="NCBI Taxonomy" id="2064643"/>
    <lineage>
        <taxon>Bacteria</taxon>
        <taxon>Bacillati</taxon>
        <taxon>Cyanobacteriota</taxon>
        <taxon>Cyanophyceae</taxon>
        <taxon>Oscillatoriophycideae</taxon>
        <taxon>Oscillatoriales</taxon>
        <taxon>Oscillatoriaceae</taxon>
        <taxon>Oxynema</taxon>
        <taxon>Oxynema aestuarii</taxon>
    </lineage>
</organism>
<evidence type="ECO:0000313" key="4">
    <source>
        <dbReference type="EMBL" id="QIZ70276.1"/>
    </source>
</evidence>
<feature type="region of interest" description="Disordered" evidence="1">
    <location>
        <begin position="161"/>
        <end position="239"/>
    </location>
</feature>